<reference evidence="20" key="4">
    <citation type="submission" date="2025-09" db="UniProtKB">
        <authorList>
            <consortium name="Ensembl"/>
        </authorList>
    </citation>
    <scope>IDENTIFICATION</scope>
</reference>
<keyword evidence="7" id="KW-0356">Hemostasis</keyword>
<dbReference type="InterPro" id="IPR036116">
    <property type="entry name" value="FN3_sf"/>
</dbReference>
<feature type="domain" description="Interferon/interleukin receptor" evidence="19">
    <location>
        <begin position="128"/>
        <end position="191"/>
    </location>
</feature>
<dbReference type="PRINTS" id="PR00346">
    <property type="entry name" value="TISSUEFACTOR"/>
</dbReference>
<dbReference type="Gene3D" id="2.60.40.10">
    <property type="entry name" value="Immunoglobulins"/>
    <property type="match status" value="2"/>
</dbReference>
<reference evidence="21" key="2">
    <citation type="submission" date="2023-03" db="EMBL/GenBank/DDBJ databases">
        <authorList>
            <consortium name="Wellcome Sanger Institute Data Sharing"/>
        </authorList>
    </citation>
    <scope>NUCLEOTIDE SEQUENCE [LARGE SCALE GENOMIC DNA]</scope>
</reference>
<reference evidence="20 21" key="1">
    <citation type="submission" date="2018-05" db="EMBL/GenBank/DDBJ databases">
        <authorList>
            <person name="Datahose"/>
        </authorList>
    </citation>
    <scope>NUCLEOTIDE SEQUENCE</scope>
</reference>
<evidence type="ECO:0000256" key="10">
    <source>
        <dbReference type="ARBA" id="ARBA00023084"/>
    </source>
</evidence>
<dbReference type="InterPro" id="IPR015373">
    <property type="entry name" value="Interferon/interleukin_rcp_dom"/>
</dbReference>
<evidence type="ECO:0000259" key="19">
    <source>
        <dbReference type="Pfam" id="PF09294"/>
    </source>
</evidence>
<evidence type="ECO:0000256" key="13">
    <source>
        <dbReference type="ARBA" id="ARBA00023157"/>
    </source>
</evidence>
<keyword evidence="8" id="KW-0732">Signal</keyword>
<evidence type="ECO:0000256" key="12">
    <source>
        <dbReference type="ARBA" id="ARBA00023139"/>
    </source>
</evidence>
<dbReference type="InterPro" id="IPR003961">
    <property type="entry name" value="FN3_dom"/>
</dbReference>
<evidence type="ECO:0000256" key="2">
    <source>
        <dbReference type="ARBA" id="ARBA00004479"/>
    </source>
</evidence>
<evidence type="ECO:0000313" key="20">
    <source>
        <dbReference type="Ensembl" id="ENSACLP00000052640.1"/>
    </source>
</evidence>
<evidence type="ECO:0000256" key="11">
    <source>
        <dbReference type="ARBA" id="ARBA00023136"/>
    </source>
</evidence>
<accession>A0AAX7T8P6</accession>
<keyword evidence="14" id="KW-0325">Glycoprotein</keyword>
<dbReference type="PANTHER" id="PTHR20859">
    <property type="entry name" value="INTERFERON/INTERLEUKIN RECEPTOR"/>
    <property type="match status" value="1"/>
</dbReference>
<dbReference type="GeneTree" id="ENSGT00390000012668"/>
<organism evidence="20 21">
    <name type="scientific">Astatotilapia calliptera</name>
    <name type="common">Eastern happy</name>
    <name type="synonym">Chromis callipterus</name>
    <dbReference type="NCBI Taxonomy" id="8154"/>
    <lineage>
        <taxon>Eukaryota</taxon>
        <taxon>Metazoa</taxon>
        <taxon>Chordata</taxon>
        <taxon>Craniata</taxon>
        <taxon>Vertebrata</taxon>
        <taxon>Euteleostomi</taxon>
        <taxon>Actinopterygii</taxon>
        <taxon>Neopterygii</taxon>
        <taxon>Teleostei</taxon>
        <taxon>Neoteleostei</taxon>
        <taxon>Acanthomorphata</taxon>
        <taxon>Ovalentaria</taxon>
        <taxon>Cichlomorphae</taxon>
        <taxon>Cichliformes</taxon>
        <taxon>Cichlidae</taxon>
        <taxon>African cichlids</taxon>
        <taxon>Pseudocrenilabrinae</taxon>
        <taxon>Haplochromini</taxon>
        <taxon>Astatotilapia</taxon>
    </lineage>
</organism>
<dbReference type="PANTHER" id="PTHR20859:SF22">
    <property type="entry name" value="TISSUE FACTOR"/>
    <property type="match status" value="1"/>
</dbReference>
<dbReference type="FunFam" id="2.60.40.10:FF:000746">
    <property type="entry name" value="Tissue factor"/>
    <property type="match status" value="1"/>
</dbReference>
<evidence type="ECO:0000256" key="14">
    <source>
        <dbReference type="ARBA" id="ARBA00023180"/>
    </source>
</evidence>
<dbReference type="Pfam" id="PF01108">
    <property type="entry name" value="Tissue_fac"/>
    <property type="match status" value="1"/>
</dbReference>
<evidence type="ECO:0000256" key="7">
    <source>
        <dbReference type="ARBA" id="ARBA00022696"/>
    </source>
</evidence>
<evidence type="ECO:0000256" key="1">
    <source>
        <dbReference type="ARBA" id="ARBA00002201"/>
    </source>
</evidence>
<evidence type="ECO:0000313" key="21">
    <source>
        <dbReference type="Proteomes" id="UP000265100"/>
    </source>
</evidence>
<name>A0AAX7T8P6_ASTCA</name>
<keyword evidence="15" id="KW-0449">Lipoprotein</keyword>
<feature type="compositionally biased region" description="Basic residues" evidence="17">
    <location>
        <begin position="287"/>
        <end position="298"/>
    </location>
</feature>
<reference evidence="20" key="3">
    <citation type="submission" date="2025-08" db="UniProtKB">
        <authorList>
            <consortium name="Ensembl"/>
        </authorList>
    </citation>
    <scope>IDENTIFICATION</scope>
</reference>
<dbReference type="AlphaFoldDB" id="A0AAX7T8P6"/>
<evidence type="ECO:0000256" key="6">
    <source>
        <dbReference type="ARBA" id="ARBA00022692"/>
    </source>
</evidence>
<dbReference type="InterPro" id="IPR050650">
    <property type="entry name" value="Type-II_Cytokine-TF_Rcpt"/>
</dbReference>
<evidence type="ECO:0000256" key="15">
    <source>
        <dbReference type="ARBA" id="ARBA00023288"/>
    </source>
</evidence>
<dbReference type="GO" id="GO:0004896">
    <property type="term" value="F:cytokine receptor activity"/>
    <property type="evidence" value="ECO:0007669"/>
    <property type="project" value="TreeGrafter"/>
</dbReference>
<feature type="domain" description="Fibronectin type-III" evidence="18">
    <location>
        <begin position="13"/>
        <end position="106"/>
    </location>
</feature>
<dbReference type="GO" id="GO:0007596">
    <property type="term" value="P:blood coagulation"/>
    <property type="evidence" value="ECO:0007669"/>
    <property type="project" value="UniProtKB-KW"/>
</dbReference>
<keyword evidence="21" id="KW-1185">Reference proteome</keyword>
<sequence>MATTRIEAGFYFLYFSFFPMLLSASGSYPQAQNVTWKSTNFKTVLVWEPKPSADYSYTVELSPVGGNAQRITNCIRSSQTMCDLSTAMTDPKACYVADVLSQPPQGATSELSEFPHKTSPKFCPYDDTELDRPKFTLEVSEGSATLNVTDSPTAIANGTHLQTLRDIFSERLHYRVTYWKNKSTGKVRSTHHRLTSQQQSLTYVNDITGLSLLLSTENIQLQDKYDKGDWPGSRGELLLPGPSLHPQPHLWQAAGRPESPAVLKRREPDHHRSVFSCSDHFCHHPHPTAHRDHHHRHSGVLQAQEKSCKR</sequence>
<keyword evidence="6" id="KW-0812">Transmembrane</keyword>
<comment type="function">
    <text evidence="1">Initiates blood coagulation by forming a complex with circulating factor VII or VIIa. The [TF:VIIa] complex activates factors IX or X by specific limited proteolysis. TF plays a role in normal hemostasis by initiating the cell-surface assembly and propagation of the coagulation protease cascade.</text>
</comment>
<evidence type="ECO:0000256" key="9">
    <source>
        <dbReference type="ARBA" id="ARBA00022989"/>
    </source>
</evidence>
<keyword evidence="10" id="KW-0094">Blood coagulation</keyword>
<feature type="region of interest" description="Disordered" evidence="17">
    <location>
        <begin position="287"/>
        <end position="310"/>
    </location>
</feature>
<evidence type="ECO:0000256" key="5">
    <source>
        <dbReference type="ARBA" id="ARBA00018722"/>
    </source>
</evidence>
<dbReference type="Pfam" id="PF09294">
    <property type="entry name" value="Interfer-bind"/>
    <property type="match status" value="1"/>
</dbReference>
<comment type="subunit">
    <text evidence="4">Interacts with HSPE; the interaction, inhibited by heparin, promotes the generation of activated factor X and activates coagulation in the presence of activated factor VII.</text>
</comment>
<keyword evidence="11" id="KW-0472">Membrane</keyword>
<protein>
    <recommendedName>
        <fullName evidence="5">Tissue factor</fullName>
    </recommendedName>
    <alternativeName>
        <fullName evidence="16">Coagulation factor III</fullName>
    </alternativeName>
</protein>
<dbReference type="Proteomes" id="UP000265100">
    <property type="component" value="Chromosome 9"/>
</dbReference>
<dbReference type="Ensembl" id="ENSACLT00000050525.1">
    <property type="protein sequence ID" value="ENSACLP00000052640.1"/>
    <property type="gene ID" value="ENSACLG00000029666.1"/>
</dbReference>
<keyword evidence="12" id="KW-0564">Palmitate</keyword>
<dbReference type="GO" id="GO:0005886">
    <property type="term" value="C:plasma membrane"/>
    <property type="evidence" value="ECO:0007669"/>
    <property type="project" value="TreeGrafter"/>
</dbReference>
<evidence type="ECO:0000256" key="8">
    <source>
        <dbReference type="ARBA" id="ARBA00022729"/>
    </source>
</evidence>
<dbReference type="InterPro" id="IPR001187">
    <property type="entry name" value="Tissue_factor"/>
</dbReference>
<dbReference type="SUPFAM" id="SSF49265">
    <property type="entry name" value="Fibronectin type III"/>
    <property type="match status" value="2"/>
</dbReference>
<dbReference type="InterPro" id="IPR013783">
    <property type="entry name" value="Ig-like_fold"/>
</dbReference>
<evidence type="ECO:0000256" key="16">
    <source>
        <dbReference type="ARBA" id="ARBA00031171"/>
    </source>
</evidence>
<evidence type="ECO:0000256" key="4">
    <source>
        <dbReference type="ARBA" id="ARBA00011184"/>
    </source>
</evidence>
<proteinExistence type="inferred from homology"/>
<comment type="subcellular location">
    <subcellularLocation>
        <location evidence="2">Membrane</location>
        <topology evidence="2">Single-pass type I membrane protein</topology>
    </subcellularLocation>
</comment>
<evidence type="ECO:0000256" key="17">
    <source>
        <dbReference type="SAM" id="MobiDB-lite"/>
    </source>
</evidence>
<evidence type="ECO:0000256" key="3">
    <source>
        <dbReference type="ARBA" id="ARBA00009197"/>
    </source>
</evidence>
<evidence type="ECO:0000259" key="18">
    <source>
        <dbReference type="Pfam" id="PF01108"/>
    </source>
</evidence>
<keyword evidence="13" id="KW-1015">Disulfide bond</keyword>
<keyword evidence="9" id="KW-1133">Transmembrane helix</keyword>
<comment type="similarity">
    <text evidence="3">Belongs to the tissue factor family.</text>
</comment>